<dbReference type="AlphaFoldDB" id="A9WTZ8"/>
<sequence>MALVNFAKKLRNRSRFFAAGGMVIAGTVLVTSAVIYPGFTTADVNLNDGGIWVTNRSKNLVGHLNYQSKTLDGGFTATSAGFDVLQQASNVFMDNDSGSLLAGVDVPQMSLLPDTKLGGNKQISLGSGVLALVDKAKKSVWAVTAGNAGSFDDKSSKPLLENLANPVASVGLDDTIYVADGQTGILTSISLDAAGTVTGKKESKIEGLGTEAKLQITVVGDQVVIFDPSASKLYLPGNKIVDVDQARGAQLQQYSAGSSFVAIGYV</sequence>
<keyword evidence="1" id="KW-1133">Transmembrane helix</keyword>
<proteinExistence type="predicted"/>
<protein>
    <submittedName>
        <fullName evidence="2">Hypothetical membrane protein</fullName>
    </submittedName>
</protein>
<gene>
    <name evidence="2" type="ordered locus">RSal33209_2947</name>
</gene>
<dbReference type="STRING" id="288705.RSal33209_2947"/>
<evidence type="ECO:0000313" key="2">
    <source>
        <dbReference type="EMBL" id="ABY24669.1"/>
    </source>
</evidence>
<keyword evidence="3" id="KW-1185">Reference proteome</keyword>
<organism evidence="2 3">
    <name type="scientific">Renibacterium salmoninarum (strain ATCC 33209 / DSM 20767 / JCM 11484 / NBRC 15589 / NCIMB 2235)</name>
    <dbReference type="NCBI Taxonomy" id="288705"/>
    <lineage>
        <taxon>Bacteria</taxon>
        <taxon>Bacillati</taxon>
        <taxon>Actinomycetota</taxon>
        <taxon>Actinomycetes</taxon>
        <taxon>Micrococcales</taxon>
        <taxon>Micrococcaceae</taxon>
        <taxon>Renibacterium</taxon>
    </lineage>
</organism>
<dbReference type="Proteomes" id="UP000002007">
    <property type="component" value="Chromosome"/>
</dbReference>
<keyword evidence="1" id="KW-0472">Membrane</keyword>
<feature type="transmembrane region" description="Helical" evidence="1">
    <location>
        <begin position="16"/>
        <end position="39"/>
    </location>
</feature>
<dbReference type="EMBL" id="CP000910">
    <property type="protein sequence ID" value="ABY24669.1"/>
    <property type="molecule type" value="Genomic_DNA"/>
</dbReference>
<evidence type="ECO:0000313" key="3">
    <source>
        <dbReference type="Proteomes" id="UP000002007"/>
    </source>
</evidence>
<reference evidence="3" key="1">
    <citation type="journal article" date="2008" name="J. Bacteriol.">
        <title>Genome sequence of the fish pathogen Renibacterium salmoninarum suggests reductive evolution away from an environmental Arthrobacter ancestor.</title>
        <authorList>
            <person name="Wiens G.D."/>
            <person name="Rockey D.D."/>
            <person name="Wu Z."/>
            <person name="Chang J."/>
            <person name="Levy R."/>
            <person name="Crane S."/>
            <person name="Chen D.S."/>
            <person name="Capri G.R."/>
            <person name="Burnett J.R."/>
            <person name="Sudheesh P.S."/>
            <person name="Schipma M.J."/>
            <person name="Burd H."/>
            <person name="Bhattacharyya A."/>
            <person name="Rhodes L.D."/>
            <person name="Kaul R."/>
            <person name="Strom M.S."/>
        </authorList>
    </citation>
    <scope>NUCLEOTIDE SEQUENCE [LARGE SCALE GENOMIC DNA]</scope>
    <source>
        <strain evidence="3">ATCC 33209 / DSM 20767 / JCM 11484 / NBRC 15589 / NCIMB 2235</strain>
    </source>
</reference>
<keyword evidence="1" id="KW-0812">Transmembrane</keyword>
<dbReference type="eggNOG" id="COG3391">
    <property type="taxonomic scope" value="Bacteria"/>
</dbReference>
<dbReference type="HOGENOM" id="CLU_1045348_0_0_11"/>
<evidence type="ECO:0000256" key="1">
    <source>
        <dbReference type="SAM" id="Phobius"/>
    </source>
</evidence>
<dbReference type="RefSeq" id="WP_012246314.1">
    <property type="nucleotide sequence ID" value="NC_010168.1"/>
</dbReference>
<accession>A9WTZ8</accession>
<dbReference type="KEGG" id="rsa:RSal33209_2947"/>
<name>A9WTZ8_RENSM</name>